<dbReference type="AlphaFoldDB" id="A0A6G0X5Q4"/>
<dbReference type="Pfam" id="PF05699">
    <property type="entry name" value="Dimer_Tnp_hAT"/>
    <property type="match status" value="1"/>
</dbReference>
<dbReference type="EMBL" id="VUJU01008122">
    <property type="protein sequence ID" value="KAF0735225.1"/>
    <property type="molecule type" value="Genomic_DNA"/>
</dbReference>
<dbReference type="OrthoDB" id="6628343at2759"/>
<dbReference type="InterPro" id="IPR012337">
    <property type="entry name" value="RNaseH-like_sf"/>
</dbReference>
<evidence type="ECO:0000313" key="3">
    <source>
        <dbReference type="Proteomes" id="UP000478052"/>
    </source>
</evidence>
<dbReference type="Proteomes" id="UP000478052">
    <property type="component" value="Unassembled WGS sequence"/>
</dbReference>
<protein>
    <recommendedName>
        <fullName evidence="1">HAT C-terminal dimerisation domain-containing protein</fullName>
    </recommendedName>
</protein>
<gene>
    <name evidence="2" type="ORF">FWK35_00025664</name>
</gene>
<dbReference type="GO" id="GO:0046983">
    <property type="term" value="F:protein dimerization activity"/>
    <property type="evidence" value="ECO:0007669"/>
    <property type="project" value="InterPro"/>
</dbReference>
<name>A0A6G0X5Q4_APHCR</name>
<evidence type="ECO:0000259" key="1">
    <source>
        <dbReference type="Pfam" id="PF05699"/>
    </source>
</evidence>
<proteinExistence type="predicted"/>
<comment type="caution">
    <text evidence="2">The sequence shown here is derived from an EMBL/GenBank/DDBJ whole genome shotgun (WGS) entry which is preliminary data.</text>
</comment>
<sequence length="157" mass="18054">MKEKTDLPQDAFKMICNVYGLNQELIKNEYIMFKEIVKDLDVKLLLKLPKQIHADSDEDNIHSDDEESDGEIDNYKNMASLINIIKLSLTLPTSSCTVERSFSKLKIIKTRLRSTMEQTRLENLMLISCEHDINIDIDKVIDIFAGKSSVLTKILTF</sequence>
<organism evidence="2 3">
    <name type="scientific">Aphis craccivora</name>
    <name type="common">Cowpea aphid</name>
    <dbReference type="NCBI Taxonomy" id="307492"/>
    <lineage>
        <taxon>Eukaryota</taxon>
        <taxon>Metazoa</taxon>
        <taxon>Ecdysozoa</taxon>
        <taxon>Arthropoda</taxon>
        <taxon>Hexapoda</taxon>
        <taxon>Insecta</taxon>
        <taxon>Pterygota</taxon>
        <taxon>Neoptera</taxon>
        <taxon>Paraneoptera</taxon>
        <taxon>Hemiptera</taxon>
        <taxon>Sternorrhyncha</taxon>
        <taxon>Aphidomorpha</taxon>
        <taxon>Aphidoidea</taxon>
        <taxon>Aphididae</taxon>
        <taxon>Aphidini</taxon>
        <taxon>Aphis</taxon>
        <taxon>Aphis</taxon>
    </lineage>
</organism>
<dbReference type="PANTHER" id="PTHR45749:SF21">
    <property type="entry name" value="DUF4371 DOMAIN-CONTAINING PROTEIN"/>
    <property type="match status" value="1"/>
</dbReference>
<dbReference type="PANTHER" id="PTHR45749">
    <property type="match status" value="1"/>
</dbReference>
<feature type="domain" description="HAT C-terminal dimerisation" evidence="1">
    <location>
        <begin position="81"/>
        <end position="132"/>
    </location>
</feature>
<evidence type="ECO:0000313" key="2">
    <source>
        <dbReference type="EMBL" id="KAF0735225.1"/>
    </source>
</evidence>
<dbReference type="SUPFAM" id="SSF53098">
    <property type="entry name" value="Ribonuclease H-like"/>
    <property type="match status" value="1"/>
</dbReference>
<reference evidence="2 3" key="1">
    <citation type="submission" date="2019-08" db="EMBL/GenBank/DDBJ databases">
        <title>Whole genome of Aphis craccivora.</title>
        <authorList>
            <person name="Voronova N.V."/>
            <person name="Shulinski R.S."/>
            <person name="Bandarenka Y.V."/>
            <person name="Zhorov D.G."/>
            <person name="Warner D."/>
        </authorList>
    </citation>
    <scope>NUCLEOTIDE SEQUENCE [LARGE SCALE GENOMIC DNA]</scope>
    <source>
        <strain evidence="2">180601</strain>
        <tissue evidence="2">Whole Body</tissue>
    </source>
</reference>
<dbReference type="InterPro" id="IPR008906">
    <property type="entry name" value="HATC_C_dom"/>
</dbReference>
<keyword evidence="3" id="KW-1185">Reference proteome</keyword>
<accession>A0A6G0X5Q4</accession>